<dbReference type="InterPro" id="IPR010421">
    <property type="entry name" value="TrcR"/>
</dbReference>
<organism evidence="1 2">
    <name type="scientific">Neorickettsia findlayensis</name>
    <dbReference type="NCBI Taxonomy" id="2686014"/>
    <lineage>
        <taxon>Bacteria</taxon>
        <taxon>Pseudomonadati</taxon>
        <taxon>Pseudomonadota</taxon>
        <taxon>Alphaproteobacteria</taxon>
        <taxon>Rickettsiales</taxon>
        <taxon>Anaplasmataceae</taxon>
        <taxon>Neorickettsia</taxon>
    </lineage>
</organism>
<name>A0A6P1G9W2_9RICK</name>
<accession>A0A6P1G9W2</accession>
<protein>
    <submittedName>
        <fullName evidence="1">DUF1013 domain-containing protein</fullName>
    </submittedName>
</protein>
<dbReference type="Pfam" id="PF06242">
    <property type="entry name" value="TrcR"/>
    <property type="match status" value="1"/>
</dbReference>
<dbReference type="KEGG" id="nef:GP480_02030"/>
<evidence type="ECO:0000313" key="2">
    <source>
        <dbReference type="Proteomes" id="UP000464912"/>
    </source>
</evidence>
<reference evidence="1 2" key="2">
    <citation type="journal article" date="2020" name="MBio">
        <title>Isolation and Molecular Analysis of a Novel Neorickettsia Species That Causes Potomac Horse Fever.</title>
        <authorList>
            <person name="Teymournejad O."/>
            <person name="Lin M."/>
            <person name="Bekebrede H."/>
            <person name="Kamr A."/>
            <person name="Toribio R.E."/>
            <person name="Arroyo L.G."/>
            <person name="Baird J.D."/>
            <person name="Rikihisa Y."/>
        </authorList>
    </citation>
    <scope>NUCLEOTIDE SEQUENCE [LARGE SCALE GENOMIC DNA]</scope>
    <source>
        <strain evidence="1 2">Fin17</strain>
    </source>
</reference>
<proteinExistence type="predicted"/>
<sequence>MASPLMRKAVAVWLVDKTALTFEQIAQACGLHVLEVEGIADGTVAHGLIGCDPRITGEVEQADIEACENDPNRKLSIKSIVDKRKRKGRAYTPVVKRRVKSDAALWLINKYPELSDAQIVSLIGTTAKIVKSIRDRTYWNYENLKPRDPILFNLYSQEDLDEALLKVKISEQSEQRLREIEESMQDSI</sequence>
<gene>
    <name evidence="1" type="ORF">GP480_02030</name>
</gene>
<dbReference type="RefSeq" id="WP_082784584.1">
    <property type="nucleotide sequence ID" value="NZ_CP047224.1"/>
</dbReference>
<reference evidence="1 2" key="1">
    <citation type="journal article" date="2020" name="MBio">
        <title>Erratum for Teymournejad et al., 'Isolation and Molecular Analysis of a Novel Neorickettsia Species That Causes Potomac Horse Fever'.</title>
        <authorList>
            <person name="Teymournejad O."/>
            <person name="Lin M."/>
            <person name="Bekebrede H."/>
            <person name="Kamr A."/>
            <person name="Toribio R.E."/>
            <person name="Arroyo L.G."/>
            <person name="Baird J.D."/>
            <person name="Rikihisa Y."/>
        </authorList>
    </citation>
    <scope>NUCLEOTIDE SEQUENCE [LARGE SCALE GENOMIC DNA]</scope>
    <source>
        <strain evidence="1 2">Fin17</strain>
    </source>
</reference>
<dbReference type="Proteomes" id="UP000464912">
    <property type="component" value="Chromosome"/>
</dbReference>
<evidence type="ECO:0000313" key="1">
    <source>
        <dbReference type="EMBL" id="QHD65226.1"/>
    </source>
</evidence>
<dbReference type="EMBL" id="CP047224">
    <property type="protein sequence ID" value="QHD65226.1"/>
    <property type="molecule type" value="Genomic_DNA"/>
</dbReference>
<dbReference type="AlphaFoldDB" id="A0A6P1G9W2"/>
<keyword evidence="2" id="KW-1185">Reference proteome</keyword>